<gene>
    <name evidence="3" type="ORF">MNOR_LOCUS30635</name>
</gene>
<evidence type="ECO:0000313" key="3">
    <source>
        <dbReference type="EMBL" id="CAL4150881.1"/>
    </source>
</evidence>
<evidence type="ECO:0000313" key="4">
    <source>
        <dbReference type="Proteomes" id="UP001497623"/>
    </source>
</evidence>
<keyword evidence="2" id="KW-0812">Transmembrane</keyword>
<feature type="compositionally biased region" description="Basic and acidic residues" evidence="1">
    <location>
        <begin position="90"/>
        <end position="100"/>
    </location>
</feature>
<evidence type="ECO:0000256" key="2">
    <source>
        <dbReference type="SAM" id="Phobius"/>
    </source>
</evidence>
<accession>A0AAV2RXH9</accession>
<feature type="non-terminal residue" evidence="3">
    <location>
        <position position="1"/>
    </location>
</feature>
<comment type="caution">
    <text evidence="3">The sequence shown here is derived from an EMBL/GenBank/DDBJ whole genome shotgun (WGS) entry which is preliminary data.</text>
</comment>
<dbReference type="AlphaFoldDB" id="A0AAV2RXH9"/>
<keyword evidence="2" id="KW-1133">Transmembrane helix</keyword>
<evidence type="ECO:0000256" key="1">
    <source>
        <dbReference type="SAM" id="MobiDB-lite"/>
    </source>
</evidence>
<dbReference type="Proteomes" id="UP001497623">
    <property type="component" value="Unassembled WGS sequence"/>
</dbReference>
<feature type="transmembrane region" description="Helical" evidence="2">
    <location>
        <begin position="155"/>
        <end position="177"/>
    </location>
</feature>
<keyword evidence="2" id="KW-0472">Membrane</keyword>
<feature type="compositionally biased region" description="Polar residues" evidence="1">
    <location>
        <begin position="133"/>
        <end position="145"/>
    </location>
</feature>
<feature type="compositionally biased region" description="Polar residues" evidence="1">
    <location>
        <begin position="207"/>
        <end position="235"/>
    </location>
</feature>
<feature type="region of interest" description="Disordered" evidence="1">
    <location>
        <begin position="207"/>
        <end position="250"/>
    </location>
</feature>
<dbReference type="EMBL" id="CAXKWB010037920">
    <property type="protein sequence ID" value="CAL4150881.1"/>
    <property type="molecule type" value="Genomic_DNA"/>
</dbReference>
<name>A0AAV2RXH9_MEGNR</name>
<reference evidence="3 4" key="1">
    <citation type="submission" date="2024-05" db="EMBL/GenBank/DDBJ databases">
        <authorList>
            <person name="Wallberg A."/>
        </authorList>
    </citation>
    <scope>NUCLEOTIDE SEQUENCE [LARGE SCALE GENOMIC DNA]</scope>
</reference>
<proteinExistence type="predicted"/>
<feature type="region of interest" description="Disordered" evidence="1">
    <location>
        <begin position="89"/>
        <end position="145"/>
    </location>
</feature>
<protein>
    <submittedName>
        <fullName evidence="3">Uncharacterized protein</fullName>
    </submittedName>
</protein>
<organism evidence="3 4">
    <name type="scientific">Meganyctiphanes norvegica</name>
    <name type="common">Northern krill</name>
    <name type="synonym">Thysanopoda norvegica</name>
    <dbReference type="NCBI Taxonomy" id="48144"/>
    <lineage>
        <taxon>Eukaryota</taxon>
        <taxon>Metazoa</taxon>
        <taxon>Ecdysozoa</taxon>
        <taxon>Arthropoda</taxon>
        <taxon>Crustacea</taxon>
        <taxon>Multicrustacea</taxon>
        <taxon>Malacostraca</taxon>
        <taxon>Eumalacostraca</taxon>
        <taxon>Eucarida</taxon>
        <taxon>Euphausiacea</taxon>
        <taxon>Euphausiidae</taxon>
        <taxon>Meganyctiphanes</taxon>
    </lineage>
</organism>
<sequence>GQLSISLHERYAPGSSQEITSNVFTTQLSDANEWYKINIRRGEIRDGLFSEPVATYFLDINEKGHLKNTDKKVGNEIRVKTVTSLWTPDCDPRQYDKQPEPTKATQVPPEITKPTHLSTQPPIQPPTQAPGQSSLPSLQPQVNTPSTFTGDAQTIVIAAVTLLLILVAIIVTVILVLRHRRRSRDQALTQPTDHQNRLSRHVSENSLYGSYDNQGIGENQVPQDTSATNSANQRRGSAHESENSLYGAIN</sequence>
<keyword evidence="4" id="KW-1185">Reference proteome</keyword>